<dbReference type="CDD" id="cd03010">
    <property type="entry name" value="TlpA_like_DsbE"/>
    <property type="match status" value="1"/>
</dbReference>
<dbReference type="InterPro" id="IPR050553">
    <property type="entry name" value="Thioredoxin_ResA/DsbE_sf"/>
</dbReference>
<dbReference type="Pfam" id="PF08534">
    <property type="entry name" value="Redoxin"/>
    <property type="match status" value="1"/>
</dbReference>
<dbReference type="Proteomes" id="UP001281217">
    <property type="component" value="Unassembled WGS sequence"/>
</dbReference>
<evidence type="ECO:0000256" key="1">
    <source>
        <dbReference type="ARBA" id="ARBA00004383"/>
    </source>
</evidence>
<dbReference type="RefSeq" id="WP_320330743.1">
    <property type="nucleotide sequence ID" value="NZ_JAVRDO010000003.1"/>
</dbReference>
<dbReference type="EMBL" id="JAVRDO010000003">
    <property type="protein sequence ID" value="MDX9686690.1"/>
    <property type="molecule type" value="Genomic_DNA"/>
</dbReference>
<dbReference type="InterPro" id="IPR013766">
    <property type="entry name" value="Thioredoxin_domain"/>
</dbReference>
<evidence type="ECO:0000259" key="6">
    <source>
        <dbReference type="PROSITE" id="PS51352"/>
    </source>
</evidence>
<name>A0ABU5BWJ4_9GAMM</name>
<dbReference type="PROSITE" id="PS00194">
    <property type="entry name" value="THIOREDOXIN_1"/>
    <property type="match status" value="1"/>
</dbReference>
<organism evidence="7 8">
    <name type="scientific">Halopseudomonas formosensis</name>
    <dbReference type="NCBI Taxonomy" id="1002526"/>
    <lineage>
        <taxon>Bacteria</taxon>
        <taxon>Pseudomonadati</taxon>
        <taxon>Pseudomonadota</taxon>
        <taxon>Gammaproteobacteria</taxon>
        <taxon>Pseudomonadales</taxon>
        <taxon>Pseudomonadaceae</taxon>
        <taxon>Halopseudomonas</taxon>
    </lineage>
</organism>
<dbReference type="InterPro" id="IPR004799">
    <property type="entry name" value="Periplasmic_diS_OxRdtase_DsbE"/>
</dbReference>
<evidence type="ECO:0000256" key="5">
    <source>
        <dbReference type="ARBA" id="ARBA00023284"/>
    </source>
</evidence>
<evidence type="ECO:0000256" key="3">
    <source>
        <dbReference type="ARBA" id="ARBA00022748"/>
    </source>
</evidence>
<evidence type="ECO:0000313" key="7">
    <source>
        <dbReference type="EMBL" id="MDX9686690.1"/>
    </source>
</evidence>
<keyword evidence="3" id="KW-0201">Cytochrome c-type biogenesis</keyword>
<comment type="similarity">
    <text evidence="2">Belongs to the thioredoxin family. DsbE subfamily.</text>
</comment>
<comment type="subcellular location">
    <subcellularLocation>
        <location evidence="1">Cell inner membrane</location>
        <topology evidence="1">Single-pass membrane protein</topology>
        <orientation evidence="1">Periplasmic side</orientation>
    </subcellularLocation>
</comment>
<evidence type="ECO:0000256" key="4">
    <source>
        <dbReference type="ARBA" id="ARBA00023157"/>
    </source>
</evidence>
<dbReference type="NCBIfam" id="TIGR00385">
    <property type="entry name" value="dsbE"/>
    <property type="match status" value="1"/>
</dbReference>
<dbReference type="SUPFAM" id="SSF52833">
    <property type="entry name" value="Thioredoxin-like"/>
    <property type="match status" value="1"/>
</dbReference>
<comment type="caution">
    <text evidence="7">The sequence shown here is derived from an EMBL/GenBank/DDBJ whole genome shotgun (WGS) entry which is preliminary data.</text>
</comment>
<keyword evidence="5" id="KW-0676">Redox-active center</keyword>
<dbReference type="Gene3D" id="3.40.30.10">
    <property type="entry name" value="Glutaredoxin"/>
    <property type="match status" value="1"/>
</dbReference>
<accession>A0ABU5BWJ4</accession>
<dbReference type="PANTHER" id="PTHR42852">
    <property type="entry name" value="THIOL:DISULFIDE INTERCHANGE PROTEIN DSBE"/>
    <property type="match status" value="1"/>
</dbReference>
<sequence length="191" mass="21089">MRRPWMLIPLILFLGLAGLFLKTLYDKKNLQDLAIDPSALPSALIGKPVPAFALPSLDEPGRTLTEQDFRGEVALVNVWATWCPTCRAEHAMFNKLASQGVTIHGVNYKDNSEAARRWLEELGNPYQLNVEDPQGSLGINLGVYGAPETFLIDADGVIHYKYIGAVDERVWADQLGPRYQALLEQASGGQP</sequence>
<keyword evidence="8" id="KW-1185">Reference proteome</keyword>
<keyword evidence="4" id="KW-1015">Disulfide bond</keyword>
<dbReference type="InterPro" id="IPR036249">
    <property type="entry name" value="Thioredoxin-like_sf"/>
</dbReference>
<protein>
    <submittedName>
        <fullName evidence="7">DsbE family thiol:disulfide interchange protein</fullName>
    </submittedName>
</protein>
<dbReference type="PANTHER" id="PTHR42852:SF6">
    <property type="entry name" value="THIOL:DISULFIDE INTERCHANGE PROTEIN DSBE"/>
    <property type="match status" value="1"/>
</dbReference>
<gene>
    <name evidence="7" type="ORF">RED13_001098</name>
</gene>
<feature type="domain" description="Thioredoxin" evidence="6">
    <location>
        <begin position="43"/>
        <end position="188"/>
    </location>
</feature>
<reference evidence="8" key="1">
    <citation type="submission" date="2023-07" db="EMBL/GenBank/DDBJ databases">
        <authorList>
            <person name="de Witt J."/>
        </authorList>
    </citation>
    <scope>NUCLEOTIDE SEQUENCE [LARGE SCALE GENOMIC DNA]</scope>
    <source>
        <strain evidence="8">FZJ</strain>
    </source>
</reference>
<dbReference type="InterPro" id="IPR013740">
    <property type="entry name" value="Redoxin"/>
</dbReference>
<dbReference type="InterPro" id="IPR017937">
    <property type="entry name" value="Thioredoxin_CS"/>
</dbReference>
<dbReference type="PROSITE" id="PS51352">
    <property type="entry name" value="THIOREDOXIN_2"/>
    <property type="match status" value="1"/>
</dbReference>
<proteinExistence type="inferred from homology"/>
<evidence type="ECO:0000256" key="2">
    <source>
        <dbReference type="ARBA" id="ARBA00007758"/>
    </source>
</evidence>
<evidence type="ECO:0000313" key="8">
    <source>
        <dbReference type="Proteomes" id="UP001281217"/>
    </source>
</evidence>